<dbReference type="AlphaFoldDB" id="A0A1R2BHY8"/>
<keyword evidence="2" id="KW-1185">Reference proteome</keyword>
<name>A0A1R2BHY8_9CILI</name>
<reference evidence="1 2" key="1">
    <citation type="submission" date="2016-11" db="EMBL/GenBank/DDBJ databases">
        <title>The macronuclear genome of Stentor coeruleus: a giant cell with tiny introns.</title>
        <authorList>
            <person name="Slabodnick M."/>
            <person name="Ruby J.G."/>
            <person name="Reiff S.B."/>
            <person name="Swart E.C."/>
            <person name="Gosai S."/>
            <person name="Prabakaran S."/>
            <person name="Witkowska E."/>
            <person name="Larue G.E."/>
            <person name="Fisher S."/>
            <person name="Freeman R.M."/>
            <person name="Gunawardena J."/>
            <person name="Chu W."/>
            <person name="Stover N.A."/>
            <person name="Gregory B.D."/>
            <person name="Nowacki M."/>
            <person name="Derisi J."/>
            <person name="Roy S.W."/>
            <person name="Marshall W.F."/>
            <person name="Sood P."/>
        </authorList>
    </citation>
    <scope>NUCLEOTIDE SEQUENCE [LARGE SCALE GENOMIC DNA]</scope>
    <source>
        <strain evidence="1">WM001</strain>
    </source>
</reference>
<dbReference type="EMBL" id="MPUH01000637">
    <property type="protein sequence ID" value="OMJ76334.1"/>
    <property type="molecule type" value="Genomic_DNA"/>
</dbReference>
<gene>
    <name evidence="1" type="ORF">SteCoe_24320</name>
</gene>
<organism evidence="1 2">
    <name type="scientific">Stentor coeruleus</name>
    <dbReference type="NCBI Taxonomy" id="5963"/>
    <lineage>
        <taxon>Eukaryota</taxon>
        <taxon>Sar</taxon>
        <taxon>Alveolata</taxon>
        <taxon>Ciliophora</taxon>
        <taxon>Postciliodesmatophora</taxon>
        <taxon>Heterotrichea</taxon>
        <taxon>Heterotrichida</taxon>
        <taxon>Stentoridae</taxon>
        <taxon>Stentor</taxon>
    </lineage>
</organism>
<comment type="caution">
    <text evidence="1">The sequence shown here is derived from an EMBL/GenBank/DDBJ whole genome shotgun (WGS) entry which is preliminary data.</text>
</comment>
<dbReference type="Proteomes" id="UP000187209">
    <property type="component" value="Unassembled WGS sequence"/>
</dbReference>
<proteinExistence type="predicted"/>
<sequence>MSKSLQYQIHAMNKERFSSESISFVCQKIVSISPEGLEDLPFESIHSLLEVVQKVMKYFENTSVIEAQRNKYELKKLSAQISSCICLINDYHPIENTIELELGNLNYHELEKIALKNQLKISKKLKKLNAKRYYLKAKSDLKALIKKPVYKLKSTEYSDGLLAFFPHEDSKIQAHKLKLNDEIDEQLEEFSLKYGSDFIRKIVRNRKKWDNDYYPEYKNVSDKLNVLIAEREEMFKNIHGDKSEINDTILSDSSTNTEFGDLFIEGSVCTLVNSTLVNMELCRIRCFSKPIKCEDDDVEILVEW</sequence>
<protein>
    <submittedName>
        <fullName evidence="1">Uncharacterized protein</fullName>
    </submittedName>
</protein>
<accession>A0A1R2BHY8</accession>
<evidence type="ECO:0000313" key="1">
    <source>
        <dbReference type="EMBL" id="OMJ76334.1"/>
    </source>
</evidence>
<evidence type="ECO:0000313" key="2">
    <source>
        <dbReference type="Proteomes" id="UP000187209"/>
    </source>
</evidence>